<keyword evidence="2" id="KW-1185">Reference proteome</keyword>
<proteinExistence type="predicted"/>
<dbReference type="RefSeq" id="WP_104372437.1">
    <property type="nucleotide sequence ID" value="NZ_BFAV01000127.1"/>
</dbReference>
<dbReference type="AlphaFoldDB" id="A0A2L2XJN9"/>
<reference evidence="2" key="1">
    <citation type="submission" date="2018-02" db="EMBL/GenBank/DDBJ databases">
        <title>Genome sequence of Desulfocucumis palustris strain NAW-5.</title>
        <authorList>
            <person name="Watanabe M."/>
            <person name="Kojima H."/>
            <person name="Fukui M."/>
        </authorList>
    </citation>
    <scope>NUCLEOTIDE SEQUENCE [LARGE SCALE GENOMIC DNA]</scope>
    <source>
        <strain evidence="2">NAW-5</strain>
    </source>
</reference>
<comment type="caution">
    <text evidence="1">The sequence shown here is derived from an EMBL/GenBank/DDBJ whole genome shotgun (WGS) entry which is preliminary data.</text>
</comment>
<organism evidence="1 2">
    <name type="scientific">Desulfocucumis palustris</name>
    <dbReference type="NCBI Taxonomy" id="1898651"/>
    <lineage>
        <taxon>Bacteria</taxon>
        <taxon>Bacillati</taxon>
        <taxon>Bacillota</taxon>
        <taxon>Clostridia</taxon>
        <taxon>Eubacteriales</taxon>
        <taxon>Desulfocucumaceae</taxon>
        <taxon>Desulfocucumis</taxon>
    </lineage>
</organism>
<evidence type="ECO:0000313" key="2">
    <source>
        <dbReference type="Proteomes" id="UP000239549"/>
    </source>
</evidence>
<accession>A0A2L2XJN9</accession>
<sequence length="155" mass="17558">MNGPELIDLVHDILRDSTELSEIKDWKKVTGLITLKAPGCSIGIDKEEFDEYTRDLDEVTAHMRLVLWVKHTDPIVGEAQIRLYAQACRLILTSSRTLGGAVDDSFVKSIEYATADAEKSLIQHLAEIDYRVTYYSERTLPEELNPVESVNNDFD</sequence>
<dbReference type="Proteomes" id="UP000239549">
    <property type="component" value="Unassembled WGS sequence"/>
</dbReference>
<evidence type="ECO:0000313" key="1">
    <source>
        <dbReference type="EMBL" id="GBF34141.1"/>
    </source>
</evidence>
<protein>
    <submittedName>
        <fullName evidence="1">Uncharacterized protein</fullName>
    </submittedName>
</protein>
<dbReference type="EMBL" id="BFAV01000127">
    <property type="protein sequence ID" value="GBF34141.1"/>
    <property type="molecule type" value="Genomic_DNA"/>
</dbReference>
<dbReference type="OrthoDB" id="1807999at2"/>
<name>A0A2L2XJN9_9FIRM</name>
<gene>
    <name evidence="1" type="ORF">DCCM_3253</name>
</gene>